<evidence type="ECO:0000256" key="2">
    <source>
        <dbReference type="SAM" id="Phobius"/>
    </source>
</evidence>
<name>A0ABP8DN14_9ACTN</name>
<dbReference type="InterPro" id="IPR011055">
    <property type="entry name" value="Dup_hybrid_motif"/>
</dbReference>
<reference evidence="5" key="1">
    <citation type="journal article" date="2019" name="Int. J. Syst. Evol. Microbiol.">
        <title>The Global Catalogue of Microorganisms (GCM) 10K type strain sequencing project: providing services to taxonomists for standard genome sequencing and annotation.</title>
        <authorList>
            <consortium name="The Broad Institute Genomics Platform"/>
            <consortium name="The Broad Institute Genome Sequencing Center for Infectious Disease"/>
            <person name="Wu L."/>
            <person name="Ma J."/>
        </authorList>
    </citation>
    <scope>NUCLEOTIDE SEQUENCE [LARGE SCALE GENOMIC DNA]</scope>
    <source>
        <strain evidence="5">JCM 17441</strain>
    </source>
</reference>
<dbReference type="PANTHER" id="PTHR21666">
    <property type="entry name" value="PEPTIDASE-RELATED"/>
    <property type="match status" value="1"/>
</dbReference>
<keyword evidence="2" id="KW-0812">Transmembrane</keyword>
<dbReference type="Gene3D" id="2.70.70.10">
    <property type="entry name" value="Glucose Permease (Domain IIA)"/>
    <property type="match status" value="1"/>
</dbReference>
<dbReference type="InterPro" id="IPR016047">
    <property type="entry name" value="M23ase_b-sheet_dom"/>
</dbReference>
<dbReference type="PANTHER" id="PTHR21666:SF270">
    <property type="entry name" value="MUREIN HYDROLASE ACTIVATOR ENVC"/>
    <property type="match status" value="1"/>
</dbReference>
<evidence type="ECO:0000256" key="1">
    <source>
        <dbReference type="SAM" id="MobiDB-lite"/>
    </source>
</evidence>
<dbReference type="EMBL" id="BAABAT010000038">
    <property type="protein sequence ID" value="GAA4259955.1"/>
    <property type="molecule type" value="Genomic_DNA"/>
</dbReference>
<feature type="transmembrane region" description="Helical" evidence="2">
    <location>
        <begin position="49"/>
        <end position="71"/>
    </location>
</feature>
<protein>
    <recommendedName>
        <fullName evidence="3">M23ase beta-sheet core domain-containing protein</fullName>
    </recommendedName>
</protein>
<feature type="domain" description="M23ase beta-sheet core" evidence="3">
    <location>
        <begin position="255"/>
        <end position="364"/>
    </location>
</feature>
<dbReference type="Pfam" id="PF01551">
    <property type="entry name" value="Peptidase_M23"/>
    <property type="match status" value="1"/>
</dbReference>
<gene>
    <name evidence="4" type="ORF">GCM10022255_086740</name>
</gene>
<dbReference type="Proteomes" id="UP001500620">
    <property type="component" value="Unassembled WGS sequence"/>
</dbReference>
<feature type="region of interest" description="Disordered" evidence="1">
    <location>
        <begin position="347"/>
        <end position="368"/>
    </location>
</feature>
<evidence type="ECO:0000259" key="3">
    <source>
        <dbReference type="Pfam" id="PF01551"/>
    </source>
</evidence>
<proteinExistence type="predicted"/>
<dbReference type="InterPro" id="IPR050570">
    <property type="entry name" value="Cell_wall_metabolism_enzyme"/>
</dbReference>
<keyword evidence="2" id="KW-1133">Transmembrane helix</keyword>
<dbReference type="CDD" id="cd12797">
    <property type="entry name" value="M23_peptidase"/>
    <property type="match status" value="1"/>
</dbReference>
<organism evidence="4 5">
    <name type="scientific">Dactylosporangium darangshiense</name>
    <dbReference type="NCBI Taxonomy" id="579108"/>
    <lineage>
        <taxon>Bacteria</taxon>
        <taxon>Bacillati</taxon>
        <taxon>Actinomycetota</taxon>
        <taxon>Actinomycetes</taxon>
        <taxon>Micromonosporales</taxon>
        <taxon>Micromonosporaceae</taxon>
        <taxon>Dactylosporangium</taxon>
    </lineage>
</organism>
<evidence type="ECO:0000313" key="5">
    <source>
        <dbReference type="Proteomes" id="UP001500620"/>
    </source>
</evidence>
<evidence type="ECO:0000313" key="4">
    <source>
        <dbReference type="EMBL" id="GAA4259955.1"/>
    </source>
</evidence>
<keyword evidence="2" id="KW-0472">Membrane</keyword>
<keyword evidence="5" id="KW-1185">Reference proteome</keyword>
<accession>A0ABP8DN14</accession>
<sequence>MSRHRRIPSRLVPEPFGSPPARQAAVGTPTSKGTDHACTHPAAAVTSRAIALVVSVVLGVAFLCVAGLFALTGAVSACSVITTPSGTIGRYDAEQMHYAQVIVTVGVQHGVPVRGQVIAVATALQESGLRNLGNLGERNDHDSLGLFQQRPSQGWGTPAQLLDPEYAAGAFYRKLVTVGGWQTMPLTVAAQRVQRSAYPDAYAKWEGDATVLVGLVSGQPAGSGGPGEQCISVGGWMKPVQGPVVSGFRTADRPGHDGVDIAAAKGTPIHAAASGLVIRVECNAHLVNAGPYSCDVDGDPDRVRGCGWYVELLHPDSTVTRYCHMVQRPAVDVGQQVAVGQVIGQVGSSGHSSGPHLHLETHTGQPATESNAVGPVEFFAIRGIDLAAT</sequence>
<dbReference type="SUPFAM" id="SSF51261">
    <property type="entry name" value="Duplicated hybrid motif"/>
    <property type="match status" value="1"/>
</dbReference>
<comment type="caution">
    <text evidence="4">The sequence shown here is derived from an EMBL/GenBank/DDBJ whole genome shotgun (WGS) entry which is preliminary data.</text>
</comment>
<feature type="region of interest" description="Disordered" evidence="1">
    <location>
        <begin position="1"/>
        <end position="35"/>
    </location>
</feature>